<dbReference type="STRING" id="1122169.Lsha_2179"/>
<organism evidence="1 2">
    <name type="scientific">Legionella shakespearei DSM 23087</name>
    <dbReference type="NCBI Taxonomy" id="1122169"/>
    <lineage>
        <taxon>Bacteria</taxon>
        <taxon>Pseudomonadati</taxon>
        <taxon>Pseudomonadota</taxon>
        <taxon>Gammaproteobacteria</taxon>
        <taxon>Legionellales</taxon>
        <taxon>Legionellaceae</taxon>
        <taxon>Legionella</taxon>
    </lineage>
</organism>
<dbReference type="EMBL" id="LNYW01000059">
    <property type="protein sequence ID" value="KTD57901.1"/>
    <property type="molecule type" value="Genomic_DNA"/>
</dbReference>
<dbReference type="AlphaFoldDB" id="A0A0W0YLZ4"/>
<gene>
    <name evidence="1" type="ORF">Lsha_2179</name>
</gene>
<keyword evidence="2" id="KW-1185">Reference proteome</keyword>
<comment type="caution">
    <text evidence="1">The sequence shown here is derived from an EMBL/GenBank/DDBJ whole genome shotgun (WGS) entry which is preliminary data.</text>
</comment>
<name>A0A0W0YLZ4_9GAMM</name>
<sequence length="317" mass="35781">MTLTEALTILGLSELFTPENLMVRYIQKTLSFSKAELSEESGRTRFEAVRQAYLTAVAQLGNKSVKDIDTVGQYLDGLTRTRMDLNTHQIELSRDTRLNEVTTLYMTIPVDVSRYSMSFDDRDFDLAQNVAGKGRYWNISDKEDSRSSAIDETMTREKIILSHLQVDGIGHSPVRLIPGFLRYEFRNITPKIMIDAFFSDDLKAVIPYLSSVTTHRLSAIEEQHYPVLSALFARLRTDGTKAAEQIMQYVKSNLGHVTAPAEPKEITKEITEEHKNRILRRLHNVTGRNGLGMFERVLLDEATTGSASATTATTPTR</sequence>
<dbReference type="Proteomes" id="UP000054600">
    <property type="component" value="Unassembled WGS sequence"/>
</dbReference>
<dbReference type="PATRIC" id="fig|1122169.6.peg.2501"/>
<dbReference type="RefSeq" id="WP_018576194.1">
    <property type="nucleotide sequence ID" value="NZ_KB892383.1"/>
</dbReference>
<reference evidence="1 2" key="1">
    <citation type="submission" date="2015-11" db="EMBL/GenBank/DDBJ databases">
        <title>Genomic analysis of 38 Legionella species identifies large and diverse effector repertoires.</title>
        <authorList>
            <person name="Burstein D."/>
            <person name="Amaro F."/>
            <person name="Zusman T."/>
            <person name="Lifshitz Z."/>
            <person name="Cohen O."/>
            <person name="Gilbert J.A."/>
            <person name="Pupko T."/>
            <person name="Shuman H.A."/>
            <person name="Segal G."/>
        </authorList>
    </citation>
    <scope>NUCLEOTIDE SEQUENCE [LARGE SCALE GENOMIC DNA]</scope>
    <source>
        <strain evidence="1 2">ATCC 49655</strain>
    </source>
</reference>
<evidence type="ECO:0000313" key="2">
    <source>
        <dbReference type="Proteomes" id="UP000054600"/>
    </source>
</evidence>
<proteinExistence type="predicted"/>
<evidence type="ECO:0000313" key="1">
    <source>
        <dbReference type="EMBL" id="KTD57901.1"/>
    </source>
</evidence>
<protein>
    <submittedName>
        <fullName evidence="1">Uncharacterized protein</fullName>
    </submittedName>
</protein>
<accession>A0A0W0YLZ4</accession>